<sequence>MGHPEAALRAPLTRRSKASPTRPQGRAQCPPQQEGNSQSPVTGGPCSQSPKVSTAGQGPSGHPKDRTPASHQACRPQRGAEPLRARLQGAAAKRRRAAGATEARAAAR</sequence>
<comment type="caution">
    <text evidence="2">The sequence shown here is derived from an EMBL/GenBank/DDBJ whole genome shotgun (WGS) entry which is preliminary data.</text>
</comment>
<evidence type="ECO:0000256" key="1">
    <source>
        <dbReference type="SAM" id="MobiDB-lite"/>
    </source>
</evidence>
<proteinExistence type="predicted"/>
<evidence type="ECO:0000313" key="3">
    <source>
        <dbReference type="Proteomes" id="UP001066276"/>
    </source>
</evidence>
<dbReference type="EMBL" id="JANPWB010000002">
    <property type="protein sequence ID" value="KAJ1209234.1"/>
    <property type="molecule type" value="Genomic_DNA"/>
</dbReference>
<feature type="region of interest" description="Disordered" evidence="1">
    <location>
        <begin position="1"/>
        <end position="108"/>
    </location>
</feature>
<accession>A0AAV7W7Z2</accession>
<feature type="compositionally biased region" description="Polar residues" evidence="1">
    <location>
        <begin position="30"/>
        <end position="57"/>
    </location>
</feature>
<gene>
    <name evidence="2" type="ORF">NDU88_004612</name>
</gene>
<feature type="compositionally biased region" description="Low complexity" evidence="1">
    <location>
        <begin position="98"/>
        <end position="108"/>
    </location>
</feature>
<dbReference type="AlphaFoldDB" id="A0AAV7W7Z2"/>
<name>A0AAV7W7Z2_PLEWA</name>
<keyword evidence="3" id="KW-1185">Reference proteome</keyword>
<organism evidence="2 3">
    <name type="scientific">Pleurodeles waltl</name>
    <name type="common">Iberian ribbed newt</name>
    <dbReference type="NCBI Taxonomy" id="8319"/>
    <lineage>
        <taxon>Eukaryota</taxon>
        <taxon>Metazoa</taxon>
        <taxon>Chordata</taxon>
        <taxon>Craniata</taxon>
        <taxon>Vertebrata</taxon>
        <taxon>Euteleostomi</taxon>
        <taxon>Amphibia</taxon>
        <taxon>Batrachia</taxon>
        <taxon>Caudata</taxon>
        <taxon>Salamandroidea</taxon>
        <taxon>Salamandridae</taxon>
        <taxon>Pleurodelinae</taxon>
        <taxon>Pleurodeles</taxon>
    </lineage>
</organism>
<dbReference type="Proteomes" id="UP001066276">
    <property type="component" value="Chromosome 1_2"/>
</dbReference>
<evidence type="ECO:0000313" key="2">
    <source>
        <dbReference type="EMBL" id="KAJ1209234.1"/>
    </source>
</evidence>
<protein>
    <submittedName>
        <fullName evidence="2">Uncharacterized protein</fullName>
    </submittedName>
</protein>
<reference evidence="2" key="1">
    <citation type="journal article" date="2022" name="bioRxiv">
        <title>Sequencing and chromosome-scale assembly of the giantPleurodeles waltlgenome.</title>
        <authorList>
            <person name="Brown T."/>
            <person name="Elewa A."/>
            <person name="Iarovenko S."/>
            <person name="Subramanian E."/>
            <person name="Araus A.J."/>
            <person name="Petzold A."/>
            <person name="Susuki M."/>
            <person name="Suzuki K.-i.T."/>
            <person name="Hayashi T."/>
            <person name="Toyoda A."/>
            <person name="Oliveira C."/>
            <person name="Osipova E."/>
            <person name="Leigh N.D."/>
            <person name="Simon A."/>
            <person name="Yun M.H."/>
        </authorList>
    </citation>
    <scope>NUCLEOTIDE SEQUENCE</scope>
    <source>
        <strain evidence="2">20211129_DDA</strain>
        <tissue evidence="2">Liver</tissue>
    </source>
</reference>